<keyword evidence="3" id="KW-1185">Reference proteome</keyword>
<keyword evidence="2" id="KW-0808">Transferase</keyword>
<feature type="region of interest" description="Disordered" evidence="1">
    <location>
        <begin position="1"/>
        <end position="43"/>
    </location>
</feature>
<organism evidence="2 3">
    <name type="scientific">Striga asiatica</name>
    <name type="common">Asiatic witchweed</name>
    <name type="synonym">Buchnera asiatica</name>
    <dbReference type="NCBI Taxonomy" id="4170"/>
    <lineage>
        <taxon>Eukaryota</taxon>
        <taxon>Viridiplantae</taxon>
        <taxon>Streptophyta</taxon>
        <taxon>Embryophyta</taxon>
        <taxon>Tracheophyta</taxon>
        <taxon>Spermatophyta</taxon>
        <taxon>Magnoliopsida</taxon>
        <taxon>eudicotyledons</taxon>
        <taxon>Gunneridae</taxon>
        <taxon>Pentapetalae</taxon>
        <taxon>asterids</taxon>
        <taxon>lamiids</taxon>
        <taxon>Lamiales</taxon>
        <taxon>Orobanchaceae</taxon>
        <taxon>Buchnereae</taxon>
        <taxon>Striga</taxon>
    </lineage>
</organism>
<keyword evidence="2" id="KW-0418">Kinase</keyword>
<protein>
    <submittedName>
        <fullName evidence="2">Protein kinase 1</fullName>
    </submittedName>
</protein>
<reference evidence="3" key="1">
    <citation type="journal article" date="2019" name="Curr. Biol.">
        <title>Genome Sequence of Striga asiatica Provides Insight into the Evolution of Plant Parasitism.</title>
        <authorList>
            <person name="Yoshida S."/>
            <person name="Kim S."/>
            <person name="Wafula E.K."/>
            <person name="Tanskanen J."/>
            <person name="Kim Y.M."/>
            <person name="Honaas L."/>
            <person name="Yang Z."/>
            <person name="Spallek T."/>
            <person name="Conn C.E."/>
            <person name="Ichihashi Y."/>
            <person name="Cheong K."/>
            <person name="Cui S."/>
            <person name="Der J.P."/>
            <person name="Gundlach H."/>
            <person name="Jiao Y."/>
            <person name="Hori C."/>
            <person name="Ishida J.K."/>
            <person name="Kasahara H."/>
            <person name="Kiba T."/>
            <person name="Kim M.S."/>
            <person name="Koo N."/>
            <person name="Laohavisit A."/>
            <person name="Lee Y.H."/>
            <person name="Lumba S."/>
            <person name="McCourt P."/>
            <person name="Mortimer J.C."/>
            <person name="Mutuku J.M."/>
            <person name="Nomura T."/>
            <person name="Sasaki-Sekimoto Y."/>
            <person name="Seto Y."/>
            <person name="Wang Y."/>
            <person name="Wakatake T."/>
            <person name="Sakakibara H."/>
            <person name="Demura T."/>
            <person name="Yamaguchi S."/>
            <person name="Yoneyama K."/>
            <person name="Manabe R.I."/>
            <person name="Nelson D.C."/>
            <person name="Schulman A.H."/>
            <person name="Timko M.P."/>
            <person name="dePamphilis C.W."/>
            <person name="Choi D."/>
            <person name="Shirasu K."/>
        </authorList>
    </citation>
    <scope>NUCLEOTIDE SEQUENCE [LARGE SCALE GENOMIC DNA]</scope>
    <source>
        <strain evidence="3">cv. UVA1</strain>
    </source>
</reference>
<proteinExistence type="predicted"/>
<evidence type="ECO:0000313" key="2">
    <source>
        <dbReference type="EMBL" id="GER52461.1"/>
    </source>
</evidence>
<evidence type="ECO:0000313" key="3">
    <source>
        <dbReference type="Proteomes" id="UP000325081"/>
    </source>
</evidence>
<accession>A0A5A7R846</accession>
<evidence type="ECO:0000256" key="1">
    <source>
        <dbReference type="SAM" id="MobiDB-lite"/>
    </source>
</evidence>
<dbReference type="GO" id="GO:0016301">
    <property type="term" value="F:kinase activity"/>
    <property type="evidence" value="ECO:0007669"/>
    <property type="project" value="UniProtKB-KW"/>
</dbReference>
<name>A0A5A7R846_STRAF</name>
<gene>
    <name evidence="2" type="ORF">STAS_29914</name>
</gene>
<dbReference type="Proteomes" id="UP000325081">
    <property type="component" value="Unassembled WGS sequence"/>
</dbReference>
<dbReference type="AlphaFoldDB" id="A0A5A7R846"/>
<dbReference type="EMBL" id="BKCP01010403">
    <property type="protein sequence ID" value="GER52461.1"/>
    <property type="molecule type" value="Genomic_DNA"/>
</dbReference>
<sequence length="139" mass="15082">MLCCGGAEEEPNGGPPANQFSAPPKSGNNPYSGGAGGAGTRKVENKTKIALYKGTPAVGVEEYGKKNEQVELSIITFTFLSSYVVVRGTRRIVPCDLMTTLEKEEQCSCARYPHPEAPTKTPPLKRRLREENLKKIMPA</sequence>
<comment type="caution">
    <text evidence="2">The sequence shown here is derived from an EMBL/GenBank/DDBJ whole genome shotgun (WGS) entry which is preliminary data.</text>
</comment>